<proteinExistence type="predicted"/>
<evidence type="ECO:0000313" key="2">
    <source>
        <dbReference type="Proteomes" id="UP000198943"/>
    </source>
</evidence>
<dbReference type="RefSeq" id="WP_176760376.1">
    <property type="nucleotide sequence ID" value="NZ_FMYW01000003.1"/>
</dbReference>
<protein>
    <submittedName>
        <fullName evidence="1">Uncharacterized protein</fullName>
    </submittedName>
</protein>
<dbReference type="EMBL" id="FMYW01000003">
    <property type="protein sequence ID" value="SDC15864.1"/>
    <property type="molecule type" value="Genomic_DNA"/>
</dbReference>
<name>A0A1G6JAP9_9FIRM</name>
<accession>A0A1G6JAP9</accession>
<organism evidence="1 2">
    <name type="scientific">Succiniclasticum ruminis</name>
    <dbReference type="NCBI Taxonomy" id="40841"/>
    <lineage>
        <taxon>Bacteria</taxon>
        <taxon>Bacillati</taxon>
        <taxon>Bacillota</taxon>
        <taxon>Negativicutes</taxon>
        <taxon>Acidaminococcales</taxon>
        <taxon>Acidaminococcaceae</taxon>
        <taxon>Succiniclasticum</taxon>
    </lineage>
</organism>
<reference evidence="2" key="1">
    <citation type="submission" date="2016-10" db="EMBL/GenBank/DDBJ databases">
        <authorList>
            <person name="Varghese N."/>
            <person name="Submissions S."/>
        </authorList>
    </citation>
    <scope>NUCLEOTIDE SEQUENCE [LARGE SCALE GENOMIC DNA]</scope>
    <source>
        <strain evidence="2">DSM 11005</strain>
    </source>
</reference>
<gene>
    <name evidence="1" type="ORF">SAMN04487864_10335</name>
</gene>
<sequence length="58" mass="6898">MSTVNLLSIDWDYFFDINSDAERMECFQPICTEDYPIQAIMFAWAACYAKYEDKLKKN</sequence>
<keyword evidence="2" id="KW-1185">Reference proteome</keyword>
<dbReference type="AlphaFoldDB" id="A0A1G6JAP9"/>
<evidence type="ECO:0000313" key="1">
    <source>
        <dbReference type="EMBL" id="SDC15864.1"/>
    </source>
</evidence>
<dbReference type="Proteomes" id="UP000198943">
    <property type="component" value="Unassembled WGS sequence"/>
</dbReference>